<evidence type="ECO:0000256" key="1">
    <source>
        <dbReference type="SAM" id="MobiDB-lite"/>
    </source>
</evidence>
<name>A0A428RYA4_9HYPO</name>
<feature type="region of interest" description="Disordered" evidence="1">
    <location>
        <begin position="1"/>
        <end position="26"/>
    </location>
</feature>
<dbReference type="AlphaFoldDB" id="A0A428RYA4"/>
<feature type="non-terminal residue" evidence="2">
    <location>
        <position position="106"/>
    </location>
</feature>
<reference evidence="2 3" key="1">
    <citation type="submission" date="2017-06" db="EMBL/GenBank/DDBJ databases">
        <title>Comparative genomic analysis of Ambrosia Fusariam Clade fungi.</title>
        <authorList>
            <person name="Stajich J.E."/>
            <person name="Carrillo J."/>
            <person name="Kijimoto T."/>
            <person name="Eskalen A."/>
            <person name="O'Donnell K."/>
            <person name="Kasson M."/>
        </authorList>
    </citation>
    <scope>NUCLEOTIDE SEQUENCE [LARGE SCALE GENOMIC DNA]</scope>
    <source>
        <strain evidence="2 3">NRRL62579</strain>
    </source>
</reference>
<evidence type="ECO:0000313" key="2">
    <source>
        <dbReference type="EMBL" id="RSL82465.1"/>
    </source>
</evidence>
<organism evidence="2 3">
    <name type="scientific">Fusarium oligoseptatum</name>
    <dbReference type="NCBI Taxonomy" id="2604345"/>
    <lineage>
        <taxon>Eukaryota</taxon>
        <taxon>Fungi</taxon>
        <taxon>Dikarya</taxon>
        <taxon>Ascomycota</taxon>
        <taxon>Pezizomycotina</taxon>
        <taxon>Sordariomycetes</taxon>
        <taxon>Hypocreomycetidae</taxon>
        <taxon>Hypocreales</taxon>
        <taxon>Nectriaceae</taxon>
        <taxon>Fusarium</taxon>
        <taxon>Fusarium solani species complex</taxon>
    </lineage>
</organism>
<dbReference type="Proteomes" id="UP000287144">
    <property type="component" value="Unassembled WGS sequence"/>
</dbReference>
<feature type="compositionally biased region" description="Polar residues" evidence="1">
    <location>
        <begin position="1"/>
        <end position="14"/>
    </location>
</feature>
<sequence length="106" mass="12557">MPSSKTFLELQSNAPGLPGPHSRSLRIDADKVDEAPNVYEKYCRRPESLEDLTYVSFLKYWNFHSRDPSKWKQWHPGNVNGRPRVLVYFPRYQADPEGQQWPEYCR</sequence>
<evidence type="ECO:0000313" key="3">
    <source>
        <dbReference type="Proteomes" id="UP000287144"/>
    </source>
</evidence>
<protein>
    <submittedName>
        <fullName evidence="2">Uncharacterized protein</fullName>
    </submittedName>
</protein>
<gene>
    <name evidence="2" type="ORF">CEP52_016964</name>
</gene>
<proteinExistence type="predicted"/>
<dbReference type="STRING" id="1325735.A0A428RYA4"/>
<comment type="caution">
    <text evidence="2">The sequence shown here is derived from an EMBL/GenBank/DDBJ whole genome shotgun (WGS) entry which is preliminary data.</text>
</comment>
<dbReference type="EMBL" id="NKCK01000415">
    <property type="protein sequence ID" value="RSL82465.1"/>
    <property type="molecule type" value="Genomic_DNA"/>
</dbReference>
<accession>A0A428RYA4</accession>
<keyword evidence="3" id="KW-1185">Reference proteome</keyword>